<dbReference type="Proteomes" id="UP000203066">
    <property type="component" value="Segment"/>
</dbReference>
<evidence type="ECO:0000313" key="3">
    <source>
        <dbReference type="Proteomes" id="UP000203066"/>
    </source>
</evidence>
<name>A0A1S5YD04_9VIRU</name>
<organism evidence="2 3">
    <name type="scientific">Leptopilina boulardi filamentous virus</name>
    <dbReference type="NCBI Taxonomy" id="552509"/>
    <lineage>
        <taxon>Viruses</taxon>
        <taxon>Viruses incertae sedis</taxon>
        <taxon>Naldaviricetes</taxon>
        <taxon>Lefavirales</taxon>
        <taxon>Filamentoviridae</taxon>
        <taxon>Alphafilamentovirus</taxon>
        <taxon>Alphafilamentovirus leboulardi</taxon>
    </lineage>
</organism>
<proteinExistence type="predicted"/>
<evidence type="ECO:0000313" key="2">
    <source>
        <dbReference type="EMBL" id="AQQ79971.1"/>
    </source>
</evidence>
<dbReference type="KEGG" id="vg:31050528"/>
<reference evidence="2 3" key="1">
    <citation type="journal article" date="2016" name="Genome Biol. Evol.">
        <title>Genome Sequencing of the Behavior Manipulating Virus LbFV Reveals a Possible New Virus Family.</title>
        <authorList>
            <person name="Lepetit D."/>
            <person name="Gillet B."/>
            <person name="Hughes S."/>
            <person name="Kraaijeveld K."/>
            <person name="Varaldi J."/>
        </authorList>
    </citation>
    <scope>NUCLEOTIDE SEQUENCE [LARGE SCALE GENOMIC DNA]</scope>
    <source>
        <strain evidence="2">Valence Gotheron</strain>
    </source>
</reference>
<keyword evidence="3" id="KW-1185">Reference proteome</keyword>
<feature type="compositionally biased region" description="Low complexity" evidence="1">
    <location>
        <begin position="372"/>
        <end position="392"/>
    </location>
</feature>
<gene>
    <name evidence="2" type="ORF">LbFV_ORF51</name>
</gene>
<protein>
    <submittedName>
        <fullName evidence="2">Uncharacterized protein</fullName>
    </submittedName>
</protein>
<accession>A0A1S5YD04</accession>
<dbReference type="EMBL" id="KY009685">
    <property type="protein sequence ID" value="AQQ79971.1"/>
    <property type="molecule type" value="Genomic_DNA"/>
</dbReference>
<feature type="compositionally biased region" description="Basic and acidic residues" evidence="1">
    <location>
        <begin position="400"/>
        <end position="414"/>
    </location>
</feature>
<sequence>MLIFDHDEWTFQYYQVGLTHHTFNILNEKKTNDNILPIMEFQKKKDFLEIKFHDHNMFLKLKEKKIQYALFTNDIKELFIINLCTKIIEHTNLLFNIKNFNDSSYLQVNDSNQMEIRIYEDNKRKMNKYDCNIILWFISSIKIYLNDVNYIDECILHSLPQTPEPTIEPTPTIINNTYNNYLSSENMNKIITNNGDNVKNFKQLENNILKNNEEMFFQPLERDIPRNKYTDLWNTNLENILESEEEVNHSNVISVEAMDYNQSFDNGDAEELLLENVIDDITLPIKKNDQDFNIDEEIAIYNNQKLKSNLTKKMPCKRKYDRESNLNDDDDDNKPSSSKIPNEKKDIINNDNNDDNKPSSSKIPNEKKDIINNDNNDDNIPSSSSTTTPLKNQNFNSIKELGDKMPCKRKELGKKMPCKRKYNYDDDDDDDKPSSSNKLRRRNDNDDDDDLSSYLSDDVDIQNLNHSDLNSYLYDDDIIMQNENSDDDYDADGDIIMNY</sequence>
<dbReference type="GeneID" id="31050528"/>
<dbReference type="RefSeq" id="YP_009345655.1">
    <property type="nucleotide sequence ID" value="NC_033778.1"/>
</dbReference>
<feature type="region of interest" description="Disordered" evidence="1">
    <location>
        <begin position="312"/>
        <end position="457"/>
    </location>
</feature>
<evidence type="ECO:0000256" key="1">
    <source>
        <dbReference type="SAM" id="MobiDB-lite"/>
    </source>
</evidence>